<sequence length="664" mass="73386">MANLINGAAALGNIEGVDVYNPPEKMLNKYDSKPHLESFENYKRLYQQSITSPDEFWGEQARELLTWSRDFDTVHNGSFLTGDNAWFLGGEINASVNCVDRHAFKTPDKVAIVYEGDEPNTGRTLTYGELLREICKVAHVLKRMGVRKGDIVAIYLPMIPEALIACLACARIGAIHSVIFAGFSSDAARDRILDAKCKVVLTTDEGKRGGKTIHIKSIVDKALTQCPNVTGVLVHKHTGGEVDWVEGRDHWWHEEVQKWPGYIAPERMDSEDPLFLLYTSGSTGKPKGVLHATGGFLVGAASTGKYVFDLHDSDRFFCGCDVGWITGHTYVVYAPLLQGATTVMFEGIPAYPTFSRYWEIIDKHDVTHFYVAPTALRYLKRAGDEHVTGDMSRLRVLGSVGEPIAPEIWKWFYDIVGKGECPIVDTYWQTETGSHVLTPLAGITPMKPGSATLPFFGIEPVLLDPVSGEEIQGHDVEGVLAFKQPWPSLARTVWGAHDRYMDTYLNPYKGYYYTGDGASRDEDGFYWIRGRMDDIINVSGHRISTAEIEAALIEHPVAAEAAVVATADEITGQASNAFIVLKQGIEEPTIHDELRMQVRNAIGPFAAPKKLYVVADLPKTRSGKIMRRILRKILAGEEDQLGDISTLSDPSVVGTIIETVHASA</sequence>
<dbReference type="InterPro" id="IPR020845">
    <property type="entry name" value="AMP-binding_CS"/>
</dbReference>
<keyword evidence="4 5" id="KW-0067">ATP-binding</keyword>
<dbReference type="NCBIfam" id="NF001208">
    <property type="entry name" value="PRK00174.1"/>
    <property type="match status" value="1"/>
</dbReference>
<comment type="catalytic activity">
    <reaction evidence="5">
        <text>acetate + ATP + CoA = acetyl-CoA + AMP + diphosphate</text>
        <dbReference type="Rhea" id="RHEA:23176"/>
        <dbReference type="ChEBI" id="CHEBI:30089"/>
        <dbReference type="ChEBI" id="CHEBI:30616"/>
        <dbReference type="ChEBI" id="CHEBI:33019"/>
        <dbReference type="ChEBI" id="CHEBI:57287"/>
        <dbReference type="ChEBI" id="CHEBI:57288"/>
        <dbReference type="ChEBI" id="CHEBI:456215"/>
        <dbReference type="EC" id="6.2.1.1"/>
    </reaction>
</comment>
<feature type="domain" description="AMP-dependent synthetase/ligase" evidence="6">
    <location>
        <begin position="100"/>
        <end position="486"/>
    </location>
</feature>
<protein>
    <recommendedName>
        <fullName evidence="5">Acetyl-coenzyme A synthetase</fullName>
        <ecNumber evidence="5">6.2.1.1</ecNumber>
    </recommendedName>
</protein>
<dbReference type="InterPro" id="IPR032387">
    <property type="entry name" value="ACAS_N"/>
</dbReference>
<organism evidence="9 10">
    <name type="scientific">Thelonectria olida</name>
    <dbReference type="NCBI Taxonomy" id="1576542"/>
    <lineage>
        <taxon>Eukaryota</taxon>
        <taxon>Fungi</taxon>
        <taxon>Dikarya</taxon>
        <taxon>Ascomycota</taxon>
        <taxon>Pezizomycotina</taxon>
        <taxon>Sordariomycetes</taxon>
        <taxon>Hypocreomycetidae</taxon>
        <taxon>Hypocreales</taxon>
        <taxon>Nectriaceae</taxon>
        <taxon>Thelonectria</taxon>
    </lineage>
</organism>
<evidence type="ECO:0000259" key="6">
    <source>
        <dbReference type="Pfam" id="PF00501"/>
    </source>
</evidence>
<proteinExistence type="inferred from homology"/>
<dbReference type="OrthoDB" id="1706066at2759"/>
<evidence type="ECO:0000256" key="3">
    <source>
        <dbReference type="ARBA" id="ARBA00022741"/>
    </source>
</evidence>
<comment type="similarity">
    <text evidence="1 5">Belongs to the ATP-dependent AMP-binding enzyme family.</text>
</comment>
<feature type="domain" description="AMP-binding enzyme C-terminal" evidence="7">
    <location>
        <begin position="547"/>
        <end position="624"/>
    </location>
</feature>
<feature type="domain" description="Acetyl-coenzyme A synthetase N-terminal" evidence="8">
    <location>
        <begin position="42"/>
        <end position="98"/>
    </location>
</feature>
<keyword evidence="3 5" id="KW-0547">Nucleotide-binding</keyword>
<dbReference type="Pfam" id="PF13193">
    <property type="entry name" value="AMP-binding_C"/>
    <property type="match status" value="1"/>
</dbReference>
<dbReference type="InterPro" id="IPR000873">
    <property type="entry name" value="AMP-dep_synth/lig_dom"/>
</dbReference>
<dbReference type="InterPro" id="IPR025110">
    <property type="entry name" value="AMP-bd_C"/>
</dbReference>
<dbReference type="GO" id="GO:0016208">
    <property type="term" value="F:AMP binding"/>
    <property type="evidence" value="ECO:0007669"/>
    <property type="project" value="InterPro"/>
</dbReference>
<evidence type="ECO:0000256" key="4">
    <source>
        <dbReference type="ARBA" id="ARBA00022840"/>
    </source>
</evidence>
<evidence type="ECO:0000256" key="5">
    <source>
        <dbReference type="RuleBase" id="RU361147"/>
    </source>
</evidence>
<evidence type="ECO:0000259" key="7">
    <source>
        <dbReference type="Pfam" id="PF13193"/>
    </source>
</evidence>
<comment type="caution">
    <text evidence="9">The sequence shown here is derived from an EMBL/GenBank/DDBJ whole genome shotgun (WGS) entry which is preliminary data.</text>
</comment>
<dbReference type="FunFam" id="3.40.50.12780:FF:000001">
    <property type="entry name" value="Acetyl-coenzyme A synthetase"/>
    <property type="match status" value="1"/>
</dbReference>
<dbReference type="SUPFAM" id="SSF56801">
    <property type="entry name" value="Acetyl-CoA synthetase-like"/>
    <property type="match status" value="1"/>
</dbReference>
<dbReference type="Proteomes" id="UP000777438">
    <property type="component" value="Unassembled WGS sequence"/>
</dbReference>
<dbReference type="AlphaFoldDB" id="A0A9P9AKZ9"/>
<dbReference type="GO" id="GO:0005524">
    <property type="term" value="F:ATP binding"/>
    <property type="evidence" value="ECO:0007669"/>
    <property type="project" value="UniProtKB-UniRule"/>
</dbReference>
<dbReference type="Pfam" id="PF00501">
    <property type="entry name" value="AMP-binding"/>
    <property type="match status" value="1"/>
</dbReference>
<dbReference type="PANTHER" id="PTHR24095">
    <property type="entry name" value="ACETYL-COENZYME A SYNTHETASE"/>
    <property type="match status" value="1"/>
</dbReference>
<dbReference type="Gene3D" id="3.40.50.12780">
    <property type="entry name" value="N-terminal domain of ligase-like"/>
    <property type="match status" value="1"/>
</dbReference>
<dbReference type="GO" id="GO:0003987">
    <property type="term" value="F:acetate-CoA ligase activity"/>
    <property type="evidence" value="ECO:0007669"/>
    <property type="project" value="UniProtKB-UniRule"/>
</dbReference>
<dbReference type="PANTHER" id="PTHR24095:SF14">
    <property type="entry name" value="ACETYL-COENZYME A SYNTHETASE 1"/>
    <property type="match status" value="1"/>
</dbReference>
<keyword evidence="10" id="KW-1185">Reference proteome</keyword>
<accession>A0A9P9AKZ9</accession>
<reference evidence="9 10" key="1">
    <citation type="journal article" date="2021" name="Nat. Commun.">
        <title>Genetic determinants of endophytism in the Arabidopsis root mycobiome.</title>
        <authorList>
            <person name="Mesny F."/>
            <person name="Miyauchi S."/>
            <person name="Thiergart T."/>
            <person name="Pickel B."/>
            <person name="Atanasova L."/>
            <person name="Karlsson M."/>
            <person name="Huettel B."/>
            <person name="Barry K.W."/>
            <person name="Haridas S."/>
            <person name="Chen C."/>
            <person name="Bauer D."/>
            <person name="Andreopoulos W."/>
            <person name="Pangilinan J."/>
            <person name="LaButti K."/>
            <person name="Riley R."/>
            <person name="Lipzen A."/>
            <person name="Clum A."/>
            <person name="Drula E."/>
            <person name="Henrissat B."/>
            <person name="Kohler A."/>
            <person name="Grigoriev I.V."/>
            <person name="Martin F.M."/>
            <person name="Hacquard S."/>
        </authorList>
    </citation>
    <scope>NUCLEOTIDE SEQUENCE [LARGE SCALE GENOMIC DNA]</scope>
    <source>
        <strain evidence="9 10">MPI-CAGE-CH-0241</strain>
    </source>
</reference>
<gene>
    <name evidence="9" type="ORF">B0T10DRAFT_582040</name>
</gene>
<dbReference type="EC" id="6.2.1.1" evidence="5"/>
<evidence type="ECO:0000259" key="8">
    <source>
        <dbReference type="Pfam" id="PF16177"/>
    </source>
</evidence>
<dbReference type="GO" id="GO:0005829">
    <property type="term" value="C:cytosol"/>
    <property type="evidence" value="ECO:0007669"/>
    <property type="project" value="TreeGrafter"/>
</dbReference>
<name>A0A9P9AKZ9_9HYPO</name>
<dbReference type="InterPro" id="IPR045851">
    <property type="entry name" value="AMP-bd_C_sf"/>
</dbReference>
<dbReference type="InterPro" id="IPR042099">
    <property type="entry name" value="ANL_N_sf"/>
</dbReference>
<dbReference type="EMBL" id="JAGPYM010000027">
    <property type="protein sequence ID" value="KAH6880052.1"/>
    <property type="molecule type" value="Genomic_DNA"/>
</dbReference>
<keyword evidence="2 5" id="KW-0436">Ligase</keyword>
<dbReference type="GO" id="GO:0019427">
    <property type="term" value="P:acetyl-CoA biosynthetic process from acetate"/>
    <property type="evidence" value="ECO:0007669"/>
    <property type="project" value="InterPro"/>
</dbReference>
<dbReference type="CDD" id="cd05966">
    <property type="entry name" value="ACS"/>
    <property type="match status" value="1"/>
</dbReference>
<evidence type="ECO:0000256" key="1">
    <source>
        <dbReference type="ARBA" id="ARBA00006432"/>
    </source>
</evidence>
<evidence type="ECO:0000256" key="2">
    <source>
        <dbReference type="ARBA" id="ARBA00022598"/>
    </source>
</evidence>
<dbReference type="NCBIfam" id="TIGR02188">
    <property type="entry name" value="Ac_CoA_lig_AcsA"/>
    <property type="match status" value="1"/>
</dbReference>
<dbReference type="Pfam" id="PF16177">
    <property type="entry name" value="ACAS_N"/>
    <property type="match status" value="1"/>
</dbReference>
<dbReference type="InterPro" id="IPR011904">
    <property type="entry name" value="Ac_CoA_lig"/>
</dbReference>
<dbReference type="Gene3D" id="3.30.300.30">
    <property type="match status" value="1"/>
</dbReference>
<dbReference type="PROSITE" id="PS00455">
    <property type="entry name" value="AMP_BINDING"/>
    <property type="match status" value="1"/>
</dbReference>
<evidence type="ECO:0000313" key="10">
    <source>
        <dbReference type="Proteomes" id="UP000777438"/>
    </source>
</evidence>
<evidence type="ECO:0000313" key="9">
    <source>
        <dbReference type="EMBL" id="KAH6880052.1"/>
    </source>
</evidence>